<reference evidence="2" key="4">
    <citation type="submission" date="2017-01" db="UniProtKB">
        <authorList>
            <consortium name="EnsemblFungi"/>
        </authorList>
    </citation>
    <scope>IDENTIFICATION</scope>
    <source>
        <strain evidence="2">PH-1 / ATCC MYA-4620 / FGSC 9075 / NRRL 31084</strain>
    </source>
</reference>
<evidence type="ECO:0000313" key="2">
    <source>
        <dbReference type="EnsemblFungi" id="CEF82842"/>
    </source>
</evidence>
<sequence length="106" mass="11659">MPGSKLNQVPVPMFCRETGNNYRAAVRLHNHYRDAVSDRGGVPGIAALITSEYGLGSIAVGSHSNTLRIVRSIPLTYNPRSHNVGLNQFLEHAVHFYKKLTTSSAR</sequence>
<accession>A0A098DNB5</accession>
<dbReference type="EMBL" id="HG970335">
    <property type="protein sequence ID" value="CEF82842.1"/>
    <property type="molecule type" value="Genomic_DNA"/>
</dbReference>
<organism evidence="1 3">
    <name type="scientific">Gibberella zeae (strain ATCC MYA-4620 / CBS 123657 / FGSC 9075 / NRRL 31084 / PH-1)</name>
    <name type="common">Wheat head blight fungus</name>
    <name type="synonym">Fusarium graminearum</name>
    <dbReference type="NCBI Taxonomy" id="229533"/>
    <lineage>
        <taxon>Eukaryota</taxon>
        <taxon>Fungi</taxon>
        <taxon>Dikarya</taxon>
        <taxon>Ascomycota</taxon>
        <taxon>Pezizomycotina</taxon>
        <taxon>Sordariomycetes</taxon>
        <taxon>Hypocreomycetidae</taxon>
        <taxon>Hypocreales</taxon>
        <taxon>Nectriaceae</taxon>
        <taxon>Fusarium</taxon>
    </lineage>
</organism>
<dbReference type="KEGG" id="fgr:FGSG_12924"/>
<reference evidence="1 3" key="3">
    <citation type="journal article" date="2015" name="BMC Genomics">
        <title>The completed genome sequence of the pathogenic ascomycete fungus Fusarium graminearum.</title>
        <authorList>
            <person name="King R."/>
            <person name="Urban M."/>
            <person name="Hammond-Kosack M.C."/>
            <person name="Hassani-Pak K."/>
            <person name="Hammond-Kosack K.E."/>
        </authorList>
    </citation>
    <scope>NUCLEOTIDE SEQUENCE [LARGE SCALE GENOMIC DNA]</scope>
    <source>
        <strain evidence="3">ATCC MYA-4620 / CBS 123657 / FGSC 9075 / NRRL 31084 / PH-1</strain>
        <strain evidence="1">PH-1</strain>
    </source>
</reference>
<reference evidence="2 3" key="1">
    <citation type="journal article" date="2007" name="Science">
        <title>The Fusarium graminearum genome reveals a link between localized polymorphism and pathogen specialization.</title>
        <authorList>
            <person name="Cuomo C.A."/>
            <person name="Gueldener U."/>
            <person name="Xu J.-R."/>
            <person name="Trail F."/>
            <person name="Turgeon B.G."/>
            <person name="Di Pietro A."/>
            <person name="Walton J.D."/>
            <person name="Ma L.-J."/>
            <person name="Baker S.E."/>
            <person name="Rep M."/>
            <person name="Adam G."/>
            <person name="Antoniw J."/>
            <person name="Baldwin T."/>
            <person name="Calvo S.E."/>
            <person name="Chang Y.-L."/>
            <person name="DeCaprio D."/>
            <person name="Gale L.R."/>
            <person name="Gnerre S."/>
            <person name="Goswami R.S."/>
            <person name="Hammond-Kosack K."/>
            <person name="Harris L.J."/>
            <person name="Hilburn K."/>
            <person name="Kennell J.C."/>
            <person name="Kroken S."/>
            <person name="Magnuson J.K."/>
            <person name="Mannhaupt G."/>
            <person name="Mauceli E.W."/>
            <person name="Mewes H.-W."/>
            <person name="Mitterbauer R."/>
            <person name="Muehlbauer G."/>
            <person name="Muensterkoetter M."/>
            <person name="Nelson D."/>
            <person name="O'Donnell K."/>
            <person name="Ouellet T."/>
            <person name="Qi W."/>
            <person name="Quesneville H."/>
            <person name="Roncero M.I.G."/>
            <person name="Seong K.-Y."/>
            <person name="Tetko I.V."/>
            <person name="Urban M."/>
            <person name="Waalwijk C."/>
            <person name="Ward T.J."/>
            <person name="Yao J."/>
            <person name="Birren B.W."/>
            <person name="Kistler H.C."/>
        </authorList>
    </citation>
    <scope>NUCLEOTIDE SEQUENCE [LARGE SCALE GENOMIC DNA]</scope>
    <source>
        <strain evidence="3">ATCC MYA-4620 / CBS 123657 / FGSC 9075 / NRRL 31084 / PH-1</strain>
        <strain evidence="2">PH-1 / ATCC MYA-4620 / FGSC 9075 / NRRL 31084</strain>
    </source>
</reference>
<dbReference type="EnsemblFungi" id="CEF82842">
    <property type="protein sequence ID" value="CEF82842"/>
    <property type="gene ID" value="FGRRES_12924"/>
</dbReference>
<dbReference type="Proteomes" id="UP000070720">
    <property type="component" value="Chromosome 4"/>
</dbReference>
<dbReference type="InParanoid" id="I1S7U9"/>
<accession>I1S7U9</accession>
<evidence type="ECO:0000313" key="1">
    <source>
        <dbReference type="EMBL" id="CEF82842.1"/>
    </source>
</evidence>
<dbReference type="RefSeq" id="XP_011326081.1">
    <property type="nucleotide sequence ID" value="XM_011327779.1"/>
</dbReference>
<dbReference type="VEuPathDB" id="FungiDB:FGRAMPH1_01G22381"/>
<dbReference type="HOGENOM" id="CLU_2223533_0_0_1"/>
<keyword evidence="3" id="KW-1185">Reference proteome</keyword>
<gene>
    <name evidence="1" type="ORF">FGRAMPH1_01T22381</name>
</gene>
<evidence type="ECO:0000313" key="3">
    <source>
        <dbReference type="Proteomes" id="UP000070720"/>
    </source>
</evidence>
<dbReference type="AlphaFoldDB" id="I1S7U9"/>
<proteinExistence type="predicted"/>
<reference evidence="2 3" key="2">
    <citation type="journal article" date="2010" name="Nature">
        <title>Comparative genomics reveals mobile pathogenicity chromosomes in Fusarium.</title>
        <authorList>
            <person name="Ma L.J."/>
            <person name="van der Does H.C."/>
            <person name="Borkovich K.A."/>
            <person name="Coleman J.J."/>
            <person name="Daboussi M.J."/>
            <person name="Di Pietro A."/>
            <person name="Dufresne M."/>
            <person name="Freitag M."/>
            <person name="Grabherr M."/>
            <person name="Henrissat B."/>
            <person name="Houterman P.M."/>
            <person name="Kang S."/>
            <person name="Shim W.B."/>
            <person name="Woloshuk C."/>
            <person name="Xie X."/>
            <person name="Xu J.R."/>
            <person name="Antoniw J."/>
            <person name="Baker S.E."/>
            <person name="Bluhm B.H."/>
            <person name="Breakspear A."/>
            <person name="Brown D.W."/>
            <person name="Butchko R.A."/>
            <person name="Chapman S."/>
            <person name="Coulson R."/>
            <person name="Coutinho P.M."/>
            <person name="Danchin E.G."/>
            <person name="Diener A."/>
            <person name="Gale L.R."/>
            <person name="Gardiner D.M."/>
            <person name="Goff S."/>
            <person name="Hammond-Kosack K.E."/>
            <person name="Hilburn K."/>
            <person name="Hua-Van A."/>
            <person name="Jonkers W."/>
            <person name="Kazan K."/>
            <person name="Kodira C.D."/>
            <person name="Koehrsen M."/>
            <person name="Kumar L."/>
            <person name="Lee Y.H."/>
            <person name="Li L."/>
            <person name="Manners J.M."/>
            <person name="Miranda-Saavedra D."/>
            <person name="Mukherjee M."/>
            <person name="Park G."/>
            <person name="Park J."/>
            <person name="Park S.Y."/>
            <person name="Proctor R.H."/>
            <person name="Regev A."/>
            <person name="Ruiz-Roldan M.C."/>
            <person name="Sain D."/>
            <person name="Sakthikumar S."/>
            <person name="Sykes S."/>
            <person name="Schwartz D.C."/>
            <person name="Turgeon B.G."/>
            <person name="Wapinski I."/>
            <person name="Yoder O."/>
            <person name="Young S."/>
            <person name="Zeng Q."/>
            <person name="Zhou S."/>
            <person name="Galagan J."/>
            <person name="Cuomo C.A."/>
            <person name="Kistler H.C."/>
            <person name="Rep M."/>
        </authorList>
    </citation>
    <scope>GENOME REANNOTATION</scope>
    <source>
        <strain evidence="3">ATCC MYA-4620 / CBS 123657 / FGSC 9075 / NRRL 31084 / PH-1</strain>
        <strain evidence="2">PH-1 / ATCC MYA-4620 / FGSC 9075 / NRRL 31084</strain>
    </source>
</reference>
<name>I1S7U9_GIBZE</name>
<protein>
    <submittedName>
        <fullName evidence="1">Chromosome 4, complete genome</fullName>
    </submittedName>
</protein>